<name>A0ABU3M569_9ACTN</name>
<evidence type="ECO:0000313" key="1">
    <source>
        <dbReference type="EMBL" id="MDT7846657.1"/>
    </source>
</evidence>
<dbReference type="SUPFAM" id="SSF48613">
    <property type="entry name" value="Heme oxygenase-like"/>
    <property type="match status" value="1"/>
</dbReference>
<comment type="caution">
    <text evidence="1">The sequence shown here is derived from an EMBL/GenBank/DDBJ whole genome shotgun (WGS) entry which is preliminary data.</text>
</comment>
<protein>
    <submittedName>
        <fullName evidence="1">Uncharacterized protein</fullName>
    </submittedName>
</protein>
<keyword evidence="2" id="KW-1185">Reference proteome</keyword>
<evidence type="ECO:0000313" key="2">
    <source>
        <dbReference type="Proteomes" id="UP001257948"/>
    </source>
</evidence>
<organism evidence="1 2">
    <name type="scientific">Streptomyces justiciae</name>
    <dbReference type="NCBI Taxonomy" id="2780140"/>
    <lineage>
        <taxon>Bacteria</taxon>
        <taxon>Bacillati</taxon>
        <taxon>Actinomycetota</taxon>
        <taxon>Actinomycetes</taxon>
        <taxon>Kitasatosporales</taxon>
        <taxon>Streptomycetaceae</taxon>
        <taxon>Streptomyces</taxon>
    </lineage>
</organism>
<reference evidence="2" key="1">
    <citation type="submission" date="2023-07" db="EMBL/GenBank/DDBJ databases">
        <title>Draft genome sequence of the endophytic actinobacterium Streptomyces justiciae WPN32, a potential antibiotic producer.</title>
        <authorList>
            <person name="Yasawong M."/>
            <person name="Pana W."/>
            <person name="Ganta P."/>
            <person name="Santapan N."/>
            <person name="Songngamsuk T."/>
            <person name="Phatcharaharikarn M."/>
            <person name="Kerdtoob S."/>
            <person name="Nantapong N."/>
        </authorList>
    </citation>
    <scope>NUCLEOTIDE SEQUENCE [LARGE SCALE GENOMIC DNA]</scope>
    <source>
        <strain evidence="2">WPN32</strain>
    </source>
</reference>
<dbReference type="RefSeq" id="WP_194081541.1">
    <property type="nucleotide sequence ID" value="NZ_JADDXU010000009.1"/>
</dbReference>
<dbReference type="EMBL" id="JAVTLL010000037">
    <property type="protein sequence ID" value="MDT7846657.1"/>
    <property type="molecule type" value="Genomic_DNA"/>
</dbReference>
<accession>A0ABU3M569</accession>
<proteinExistence type="predicted"/>
<sequence length="231" mass="26753">MTKLDRSRLESLAEELMEKQFQRVTKLRELHAGEWTDRDYYIRHITETVLRIRLNNEVDTYALFKVGSKDDSLAAKLAQYLAEEFGHEGMFTRDLNKFGFTSEQLEATDVFPSTKQLMGYLRLEADKRGPAPTTVWDWFVEWYSDRYNQIITNKAAEEFGTEFTQGTQTHLDFDESHDHDELMFRTVSQAVEGFGSAEQAYADLATYIELIGDYFQELYDSTVGARELASA</sequence>
<dbReference type="Gene3D" id="1.20.910.10">
    <property type="entry name" value="Heme oxygenase-like"/>
    <property type="match status" value="1"/>
</dbReference>
<dbReference type="InterPro" id="IPR016084">
    <property type="entry name" value="Haem_Oase-like_multi-hlx"/>
</dbReference>
<dbReference type="Proteomes" id="UP001257948">
    <property type="component" value="Unassembled WGS sequence"/>
</dbReference>
<gene>
    <name evidence="1" type="ORF">RQC66_38665</name>
</gene>